<dbReference type="AlphaFoldDB" id="A0A0D8BXW4"/>
<keyword evidence="1" id="KW-1133">Transmembrane helix</keyword>
<feature type="transmembrane region" description="Helical" evidence="1">
    <location>
        <begin position="133"/>
        <end position="152"/>
    </location>
</feature>
<sequence>MIDARRLWQQRFRLEWQKRIRYLRYMFNDHLLVGLIIVLGGIAVMYERWASSLPDSFPYPAIAAVVFGWAAAAGSVRTLFREADTVFLLPGEEQLRPYIQRAFFVSWLWQAYGLSLLLLLAGPLHARFSPVPWPLFLLGLFCFKGWSLWAVCKGSYIAEPSFHRFSAFARFSLAAVFVYLVLAGASWPFFVVVVGLVAVLSTYLSRLVRGKTWKWERIIAEEQRAARAFYRLANLFTDVPEWRETAKRRRWLDSLLALIPYGKRHVFFHLYARTFLRAGGYAGLYVRLTAIGGVMLAVIDHQYGRAVIIFLFLYATAVQLAALPSHHRYSLWPRLYPLPQAQQEAAAVRLLSILLIGQNTVFHLVLLAVSPRLLWLATWLGGNIWSLWAAGRYVRPRRGRKAGR</sequence>
<reference evidence="2 3" key="1">
    <citation type="submission" date="2015-01" db="EMBL/GenBank/DDBJ databases">
        <authorList>
            <person name="Filippidou S."/>
            <person name="Jeanneret N."/>
            <person name="Russel-Delif L."/>
            <person name="Junier T."/>
            <person name="Wunderlin T."/>
            <person name="Molina V."/>
            <person name="Johnson S.L."/>
            <person name="Davenport K.W."/>
            <person name="Chain P.S."/>
            <person name="Dorador C."/>
            <person name="Junier P."/>
        </authorList>
    </citation>
    <scope>NUCLEOTIDE SEQUENCE [LARGE SCALE GENOMIC DNA]</scope>
    <source>
        <strain evidence="2 3">Et7/4</strain>
    </source>
</reference>
<name>A0A0D8BXW4_GEOKU</name>
<dbReference type="PIRSF" id="PIRSF037259">
    <property type="entry name" value="EcsB_ABC"/>
    <property type="match status" value="1"/>
</dbReference>
<feature type="transmembrane region" description="Helical" evidence="1">
    <location>
        <begin position="278"/>
        <end position="299"/>
    </location>
</feature>
<feature type="transmembrane region" description="Helical" evidence="1">
    <location>
        <begin position="305"/>
        <end position="325"/>
    </location>
</feature>
<feature type="transmembrane region" description="Helical" evidence="1">
    <location>
        <begin position="57"/>
        <end position="80"/>
    </location>
</feature>
<keyword evidence="1" id="KW-0472">Membrane</keyword>
<feature type="transmembrane region" description="Helical" evidence="1">
    <location>
        <begin position="101"/>
        <end position="121"/>
    </location>
</feature>
<dbReference type="PATRIC" id="fig|1462.6.peg.2820"/>
<evidence type="ECO:0000256" key="1">
    <source>
        <dbReference type="SAM" id="Phobius"/>
    </source>
</evidence>
<evidence type="ECO:0000313" key="3">
    <source>
        <dbReference type="Proteomes" id="UP000032522"/>
    </source>
</evidence>
<evidence type="ECO:0000313" key="2">
    <source>
        <dbReference type="EMBL" id="KJE29046.1"/>
    </source>
</evidence>
<keyword evidence="1" id="KW-0812">Transmembrane</keyword>
<dbReference type="OrthoDB" id="2447941at2"/>
<gene>
    <name evidence="2" type="ORF">LG52_2523</name>
</gene>
<feature type="transmembrane region" description="Helical" evidence="1">
    <location>
        <begin position="21"/>
        <end position="45"/>
    </location>
</feature>
<dbReference type="EMBL" id="JYBP01000003">
    <property type="protein sequence ID" value="KJE29046.1"/>
    <property type="molecule type" value="Genomic_DNA"/>
</dbReference>
<feature type="transmembrane region" description="Helical" evidence="1">
    <location>
        <begin position="188"/>
        <end position="208"/>
    </location>
</feature>
<comment type="caution">
    <text evidence="2">The sequence shown here is derived from an EMBL/GenBank/DDBJ whole genome shotgun (WGS) entry which is preliminary data.</text>
</comment>
<feature type="transmembrane region" description="Helical" evidence="1">
    <location>
        <begin position="373"/>
        <end position="394"/>
    </location>
</feature>
<dbReference type="Pfam" id="PF05975">
    <property type="entry name" value="EcsB"/>
    <property type="match status" value="1"/>
</dbReference>
<dbReference type="RefSeq" id="WP_044732193.1">
    <property type="nucleotide sequence ID" value="NZ_JYBP01000003.1"/>
</dbReference>
<accession>A0A0D8BXW4</accession>
<proteinExistence type="predicted"/>
<dbReference type="GO" id="GO:0016020">
    <property type="term" value="C:membrane"/>
    <property type="evidence" value="ECO:0007669"/>
    <property type="project" value="InterPro"/>
</dbReference>
<protein>
    <submittedName>
        <fullName evidence="2">Bacterial ABC transporter EcsB family protein</fullName>
    </submittedName>
</protein>
<dbReference type="Proteomes" id="UP000032522">
    <property type="component" value="Unassembled WGS sequence"/>
</dbReference>
<dbReference type="InterPro" id="IPR010288">
    <property type="entry name" value="EcsB_ABC"/>
</dbReference>
<organism evidence="2 3">
    <name type="scientific">Geobacillus kaustophilus</name>
    <dbReference type="NCBI Taxonomy" id="1462"/>
    <lineage>
        <taxon>Bacteria</taxon>
        <taxon>Bacillati</taxon>
        <taxon>Bacillota</taxon>
        <taxon>Bacilli</taxon>
        <taxon>Bacillales</taxon>
        <taxon>Anoxybacillaceae</taxon>
        <taxon>Geobacillus</taxon>
        <taxon>Geobacillus thermoleovorans group</taxon>
    </lineage>
</organism>